<evidence type="ECO:0000313" key="4">
    <source>
        <dbReference type="EMBL" id="HGQ17469.1"/>
    </source>
</evidence>
<evidence type="ECO:0000259" key="2">
    <source>
        <dbReference type="Pfam" id="PF13192"/>
    </source>
</evidence>
<evidence type="ECO:0000313" key="3">
    <source>
        <dbReference type="EMBL" id="HGN37240.1"/>
    </source>
</evidence>
<dbReference type="EMBL" id="DTBZ01000017">
    <property type="protein sequence ID" value="HGQ17469.1"/>
    <property type="molecule type" value="Genomic_DNA"/>
</dbReference>
<dbReference type="InterPro" id="IPR012336">
    <property type="entry name" value="Thioredoxin-like_fold"/>
</dbReference>
<dbReference type="EMBL" id="DTAI01000203">
    <property type="protein sequence ID" value="HGN37240.1"/>
    <property type="molecule type" value="Genomic_DNA"/>
</dbReference>
<organism evidence="3">
    <name type="scientific">Ignisphaera aggregans</name>
    <dbReference type="NCBI Taxonomy" id="334771"/>
    <lineage>
        <taxon>Archaea</taxon>
        <taxon>Thermoproteota</taxon>
        <taxon>Thermoprotei</taxon>
        <taxon>Desulfurococcales</taxon>
        <taxon>Desulfurococcaceae</taxon>
        <taxon>Ignisphaera</taxon>
    </lineage>
</organism>
<dbReference type="Pfam" id="PF13192">
    <property type="entry name" value="Thioredoxin_3"/>
    <property type="match status" value="1"/>
</dbReference>
<dbReference type="NCBIfam" id="TIGR02187">
    <property type="entry name" value="PDO_seleno_TRX"/>
    <property type="match status" value="1"/>
</dbReference>
<accession>A0A7J3I8Z7</accession>
<dbReference type="InterPro" id="IPR011903">
    <property type="entry name" value="TON_0319-like"/>
</dbReference>
<reference evidence="3" key="1">
    <citation type="journal article" date="2020" name="mSystems">
        <title>Genome- and Community-Level Interaction Insights into Carbon Utilization and Element Cycling Functions of Hydrothermarchaeota in Hydrothermal Sediment.</title>
        <authorList>
            <person name="Zhou Z."/>
            <person name="Liu Y."/>
            <person name="Xu W."/>
            <person name="Pan J."/>
            <person name="Luo Z.H."/>
            <person name="Li M."/>
        </authorList>
    </citation>
    <scope>NUCLEOTIDE SEQUENCE [LARGE SCALE GENOMIC DNA]</scope>
    <source>
        <strain evidence="3">SpSt-618</strain>
        <strain evidence="4">SpSt-657</strain>
    </source>
</reference>
<dbReference type="SUPFAM" id="SSF52833">
    <property type="entry name" value="Thioredoxin-like"/>
    <property type="match status" value="2"/>
</dbReference>
<dbReference type="PANTHER" id="PTHR37170">
    <property type="entry name" value="GLUTAREDOXIN-RELATED"/>
    <property type="match status" value="1"/>
</dbReference>
<comment type="caution">
    <text evidence="3">The sequence shown here is derived from an EMBL/GenBank/DDBJ whole genome shotgun (WGS) entry which is preliminary data.</text>
</comment>
<sequence>MEYNVPPYIEEMFKVDLTESDIEALREALKEMRNTITIKLFTSDNKINCFTCSETEKLMKIVTDSSPLIGDRKAVELEIYEVSRDGDVFREYAVERVPTIMLFDDAITYIGMPAGEEIKGFIETIIRLSTNDHGLSTTTIKELAELSGQARIEVIVTPLCPYCPYAVLLSNMLAYASKVYGNGNVKSIIIEAYENPDIADKYAVSTVPTIAINGKVVFVGLPYEAQLLNAIKKLASRQIQL</sequence>
<dbReference type="PANTHER" id="PTHR37170:SF1">
    <property type="entry name" value="GLUTAREDOXIN-LIKE PROTEIN"/>
    <property type="match status" value="1"/>
</dbReference>
<dbReference type="CDD" id="cd02973">
    <property type="entry name" value="TRX_GRX_like"/>
    <property type="match status" value="1"/>
</dbReference>
<dbReference type="Gene3D" id="3.40.30.10">
    <property type="entry name" value="Glutaredoxin"/>
    <property type="match status" value="2"/>
</dbReference>
<dbReference type="AlphaFoldDB" id="A0A7J3I8Z7"/>
<feature type="domain" description="Thioredoxin-like fold" evidence="2">
    <location>
        <begin position="151"/>
        <end position="231"/>
    </location>
</feature>
<name>A0A7J3I8Z7_9CREN</name>
<proteinExistence type="inferred from homology"/>
<comment type="similarity">
    <text evidence="1">Belongs to the glutaredoxin family.</text>
</comment>
<dbReference type="InterPro" id="IPR036249">
    <property type="entry name" value="Thioredoxin-like_sf"/>
</dbReference>
<protein>
    <submittedName>
        <fullName evidence="3">Glutaredoxin</fullName>
    </submittedName>
</protein>
<gene>
    <name evidence="3" type="ORF">ENT87_06805</name>
    <name evidence="4" type="ORF">ENU30_00600</name>
</gene>
<evidence type="ECO:0000256" key="1">
    <source>
        <dbReference type="ARBA" id="ARBA00007787"/>
    </source>
</evidence>